<protein>
    <recommendedName>
        <fullName evidence="2">thioredoxin-dependent peroxiredoxin</fullName>
        <ecNumber evidence="2">1.11.1.24</ecNumber>
    </recommendedName>
    <alternativeName>
        <fullName evidence="8">Thioredoxin peroxidase</fullName>
    </alternativeName>
</protein>
<evidence type="ECO:0000256" key="12">
    <source>
        <dbReference type="SAM" id="MobiDB-lite"/>
    </source>
</evidence>
<comment type="subunit">
    <text evidence="1">Monomer.</text>
</comment>
<dbReference type="GO" id="GO:0045454">
    <property type="term" value="P:cell redox homeostasis"/>
    <property type="evidence" value="ECO:0007669"/>
    <property type="project" value="TreeGrafter"/>
</dbReference>
<name>A0A1H3EZ15_9EURY</name>
<evidence type="ECO:0000256" key="5">
    <source>
        <dbReference type="ARBA" id="ARBA00023002"/>
    </source>
</evidence>
<evidence type="ECO:0000256" key="2">
    <source>
        <dbReference type="ARBA" id="ARBA00013017"/>
    </source>
</evidence>
<comment type="similarity">
    <text evidence="9">Belongs to the peroxiredoxin family. BCP/PrxQ subfamily.</text>
</comment>
<organism evidence="14 15">
    <name type="scientific">Halobellus clavatus</name>
    <dbReference type="NCBI Taxonomy" id="660517"/>
    <lineage>
        <taxon>Archaea</taxon>
        <taxon>Methanobacteriati</taxon>
        <taxon>Methanobacteriota</taxon>
        <taxon>Stenosarchaea group</taxon>
        <taxon>Halobacteria</taxon>
        <taxon>Halobacteriales</taxon>
        <taxon>Haloferacaceae</taxon>
        <taxon>Halobellus</taxon>
    </lineage>
</organism>
<evidence type="ECO:0000256" key="11">
    <source>
        <dbReference type="PIRSR" id="PIRSR000239-1"/>
    </source>
</evidence>
<dbReference type="EMBL" id="FNPB01000003">
    <property type="protein sequence ID" value="SDX84036.1"/>
    <property type="molecule type" value="Genomic_DNA"/>
</dbReference>
<evidence type="ECO:0000256" key="8">
    <source>
        <dbReference type="ARBA" id="ARBA00032824"/>
    </source>
</evidence>
<feature type="active site" description="Cysteine sulfenic acid (-SOH) intermediate; for peroxidase activity" evidence="11">
    <location>
        <position position="44"/>
    </location>
</feature>
<evidence type="ECO:0000313" key="14">
    <source>
        <dbReference type="EMBL" id="SDX84036.1"/>
    </source>
</evidence>
<dbReference type="SUPFAM" id="SSF52833">
    <property type="entry name" value="Thioredoxin-like"/>
    <property type="match status" value="1"/>
</dbReference>
<dbReference type="Proteomes" id="UP000199170">
    <property type="component" value="Unassembled WGS sequence"/>
</dbReference>
<dbReference type="InterPro" id="IPR024706">
    <property type="entry name" value="Peroxiredoxin_AhpC-typ"/>
</dbReference>
<dbReference type="GO" id="GO:0005737">
    <property type="term" value="C:cytoplasm"/>
    <property type="evidence" value="ECO:0007669"/>
    <property type="project" value="TreeGrafter"/>
</dbReference>
<keyword evidence="3" id="KW-0575">Peroxidase</keyword>
<dbReference type="PROSITE" id="PS51352">
    <property type="entry name" value="THIOREDOXIN_2"/>
    <property type="match status" value="1"/>
</dbReference>
<keyword evidence="6" id="KW-1015">Disulfide bond</keyword>
<keyword evidence="5" id="KW-0560">Oxidoreductase</keyword>
<dbReference type="InterPro" id="IPR036249">
    <property type="entry name" value="Thioredoxin-like_sf"/>
</dbReference>
<comment type="catalytic activity">
    <reaction evidence="10">
        <text>a hydroperoxide + [thioredoxin]-dithiol = an alcohol + [thioredoxin]-disulfide + H2O</text>
        <dbReference type="Rhea" id="RHEA:62620"/>
        <dbReference type="Rhea" id="RHEA-COMP:10698"/>
        <dbReference type="Rhea" id="RHEA-COMP:10700"/>
        <dbReference type="ChEBI" id="CHEBI:15377"/>
        <dbReference type="ChEBI" id="CHEBI:29950"/>
        <dbReference type="ChEBI" id="CHEBI:30879"/>
        <dbReference type="ChEBI" id="CHEBI:35924"/>
        <dbReference type="ChEBI" id="CHEBI:50058"/>
        <dbReference type="EC" id="1.11.1.24"/>
    </reaction>
</comment>
<dbReference type="PIRSF" id="PIRSF000239">
    <property type="entry name" value="AHPC"/>
    <property type="match status" value="1"/>
</dbReference>
<feature type="domain" description="Thioredoxin" evidence="13">
    <location>
        <begin position="2"/>
        <end position="155"/>
    </location>
</feature>
<dbReference type="InterPro" id="IPR000866">
    <property type="entry name" value="AhpC/TSA"/>
</dbReference>
<evidence type="ECO:0000256" key="4">
    <source>
        <dbReference type="ARBA" id="ARBA00022862"/>
    </source>
</evidence>
<feature type="region of interest" description="Disordered" evidence="12">
    <location>
        <begin position="1"/>
        <end position="20"/>
    </location>
</feature>
<evidence type="ECO:0000313" key="15">
    <source>
        <dbReference type="Proteomes" id="UP000199170"/>
    </source>
</evidence>
<proteinExistence type="inferred from homology"/>
<evidence type="ECO:0000256" key="10">
    <source>
        <dbReference type="ARBA" id="ARBA00049091"/>
    </source>
</evidence>
<dbReference type="EC" id="1.11.1.24" evidence="2"/>
<dbReference type="Gene3D" id="3.40.30.10">
    <property type="entry name" value="Glutaredoxin"/>
    <property type="match status" value="1"/>
</dbReference>
<sequence>MLETGTQAPDFALPDQNGETVSLSDHRGEFVVVYFYPRADTPGCTTEACGFRDTYDEFGERGVSVFGISDDSVSDLESFAAEYDLPFRLLSDEGGEVASAYDSYGEKNMFGNTFDGVFRNTYVIDPDGEIVLTYEGVDAEGHAATILTDLDGLDADV</sequence>
<dbReference type="InterPro" id="IPR013766">
    <property type="entry name" value="Thioredoxin_domain"/>
</dbReference>
<dbReference type="RefSeq" id="WP_089766225.1">
    <property type="nucleotide sequence ID" value="NZ_FNPB01000003.1"/>
</dbReference>
<dbReference type="PANTHER" id="PTHR42801">
    <property type="entry name" value="THIOREDOXIN-DEPENDENT PEROXIDE REDUCTASE"/>
    <property type="match status" value="1"/>
</dbReference>
<dbReference type="AlphaFoldDB" id="A0A1H3EZ15"/>
<dbReference type="GO" id="GO:0034599">
    <property type="term" value="P:cellular response to oxidative stress"/>
    <property type="evidence" value="ECO:0007669"/>
    <property type="project" value="TreeGrafter"/>
</dbReference>
<dbReference type="OrthoDB" id="145578at2157"/>
<accession>A0A1H3EZ15</accession>
<dbReference type="PANTHER" id="PTHR42801:SF4">
    <property type="entry name" value="AHPC_TSA FAMILY PROTEIN"/>
    <property type="match status" value="1"/>
</dbReference>
<dbReference type="Pfam" id="PF00578">
    <property type="entry name" value="AhpC-TSA"/>
    <property type="match status" value="1"/>
</dbReference>
<dbReference type="FunFam" id="3.40.30.10:FF:000007">
    <property type="entry name" value="Thioredoxin-dependent thiol peroxidase"/>
    <property type="match status" value="1"/>
</dbReference>
<reference evidence="15" key="1">
    <citation type="submission" date="2016-10" db="EMBL/GenBank/DDBJ databases">
        <authorList>
            <person name="Varghese N."/>
            <person name="Submissions S."/>
        </authorList>
    </citation>
    <scope>NUCLEOTIDE SEQUENCE [LARGE SCALE GENOMIC DNA]</scope>
    <source>
        <strain evidence="15">CGMCC 1.10118</strain>
    </source>
</reference>
<keyword evidence="7" id="KW-0676">Redox-active center</keyword>
<keyword evidence="15" id="KW-1185">Reference proteome</keyword>
<evidence type="ECO:0000256" key="6">
    <source>
        <dbReference type="ARBA" id="ARBA00023157"/>
    </source>
</evidence>
<dbReference type="InterPro" id="IPR050924">
    <property type="entry name" value="Peroxiredoxin_BCP/PrxQ"/>
</dbReference>
<gene>
    <name evidence="14" type="ORF">SAMN04487946_10344</name>
</gene>
<dbReference type="STRING" id="660517.SAMN04487946_10344"/>
<dbReference type="NCBIfam" id="NF006960">
    <property type="entry name" value="PRK09437.1"/>
    <property type="match status" value="1"/>
</dbReference>
<dbReference type="CDD" id="cd03017">
    <property type="entry name" value="PRX_BCP"/>
    <property type="match status" value="1"/>
</dbReference>
<evidence type="ECO:0000256" key="9">
    <source>
        <dbReference type="ARBA" id="ARBA00038489"/>
    </source>
</evidence>
<evidence type="ECO:0000256" key="7">
    <source>
        <dbReference type="ARBA" id="ARBA00023284"/>
    </source>
</evidence>
<keyword evidence="4" id="KW-0049">Antioxidant</keyword>
<evidence type="ECO:0000259" key="13">
    <source>
        <dbReference type="PROSITE" id="PS51352"/>
    </source>
</evidence>
<evidence type="ECO:0000256" key="1">
    <source>
        <dbReference type="ARBA" id="ARBA00011245"/>
    </source>
</evidence>
<dbReference type="GO" id="GO:0008379">
    <property type="term" value="F:thioredoxin peroxidase activity"/>
    <property type="evidence" value="ECO:0007669"/>
    <property type="project" value="TreeGrafter"/>
</dbReference>
<evidence type="ECO:0000256" key="3">
    <source>
        <dbReference type="ARBA" id="ARBA00022559"/>
    </source>
</evidence>